<sequence>MNNIDILIYSLPKTGGNTLRNTLEHFNFKTYYTHDKYFFQAKFPGQNNSISLKKYIENNSENKKLTIITVYRDSFFRNISLFFQSFEYKYKLDINNITVESLIDIYNSNLQNNYNEKNGLFETFPNELTEFKFDHTKKYSLWESGNIRFVVLRYNDINSWPDILSNIFDIECKQLKNSNYSPSKKYYNVYKKFLNTYKINNIEFEKLINSIELDIFFTEDEKNKYIESIKEKN</sequence>
<proteinExistence type="predicted"/>
<dbReference type="InterPro" id="IPR027417">
    <property type="entry name" value="P-loop_NTPase"/>
</dbReference>
<dbReference type="SUPFAM" id="SSF52540">
    <property type="entry name" value="P-loop containing nucleoside triphosphate hydrolases"/>
    <property type="match status" value="1"/>
</dbReference>
<accession>A0A6C0IA49</accession>
<evidence type="ECO:0000313" key="1">
    <source>
        <dbReference type="EMBL" id="QHT89275.1"/>
    </source>
</evidence>
<name>A0A6C0IA49_9ZZZZ</name>
<organism evidence="1">
    <name type="scientific">viral metagenome</name>
    <dbReference type="NCBI Taxonomy" id="1070528"/>
    <lineage>
        <taxon>unclassified sequences</taxon>
        <taxon>metagenomes</taxon>
        <taxon>organismal metagenomes</taxon>
    </lineage>
</organism>
<dbReference type="EMBL" id="MN740138">
    <property type="protein sequence ID" value="QHT89275.1"/>
    <property type="molecule type" value="Genomic_DNA"/>
</dbReference>
<evidence type="ECO:0008006" key="2">
    <source>
        <dbReference type="Google" id="ProtNLM"/>
    </source>
</evidence>
<reference evidence="1" key="1">
    <citation type="journal article" date="2020" name="Nature">
        <title>Giant virus diversity and host interactions through global metagenomics.</title>
        <authorList>
            <person name="Schulz F."/>
            <person name="Roux S."/>
            <person name="Paez-Espino D."/>
            <person name="Jungbluth S."/>
            <person name="Walsh D.A."/>
            <person name="Denef V.J."/>
            <person name="McMahon K.D."/>
            <person name="Konstantinidis K.T."/>
            <person name="Eloe-Fadrosh E.A."/>
            <person name="Kyrpides N.C."/>
            <person name="Woyke T."/>
        </authorList>
    </citation>
    <scope>NUCLEOTIDE SEQUENCE</scope>
    <source>
        <strain evidence="1">GVMAG-M-3300023184-53</strain>
    </source>
</reference>
<protein>
    <recommendedName>
        <fullName evidence="2">Sulfotransferase domain-containing protein</fullName>
    </recommendedName>
</protein>
<dbReference type="AlphaFoldDB" id="A0A6C0IA49"/>